<evidence type="ECO:0000256" key="1">
    <source>
        <dbReference type="ARBA" id="ARBA00004370"/>
    </source>
</evidence>
<dbReference type="PANTHER" id="PTHR20963">
    <property type="entry name" value="MULTIPLE INOSITOL POLYPHOSPHATE PHOSPHATASE-RELATED"/>
    <property type="match status" value="1"/>
</dbReference>
<evidence type="ECO:0000256" key="2">
    <source>
        <dbReference type="ARBA" id="ARBA00022729"/>
    </source>
</evidence>
<keyword evidence="2" id="KW-0732">Signal</keyword>
<dbReference type="Proteomes" id="UP001626550">
    <property type="component" value="Unassembled WGS sequence"/>
</dbReference>
<dbReference type="SUPFAM" id="SSF53254">
    <property type="entry name" value="Phosphoglycerate mutase-like"/>
    <property type="match status" value="1"/>
</dbReference>
<gene>
    <name evidence="4" type="ORF">Ciccas_009229</name>
</gene>
<protein>
    <submittedName>
        <fullName evidence="4">Uncharacterized protein</fullName>
    </submittedName>
</protein>
<dbReference type="InterPro" id="IPR029033">
    <property type="entry name" value="His_PPase_superfam"/>
</dbReference>
<keyword evidence="3" id="KW-0472">Membrane</keyword>
<accession>A0ABD2PXM9</accession>
<dbReference type="PANTHER" id="PTHR20963:SF8">
    <property type="entry name" value="MULTIPLE INOSITOL POLYPHOSPHATE PHOSPHATASE 1"/>
    <property type="match status" value="1"/>
</dbReference>
<evidence type="ECO:0000313" key="4">
    <source>
        <dbReference type="EMBL" id="KAL3312182.1"/>
    </source>
</evidence>
<comment type="subcellular location">
    <subcellularLocation>
        <location evidence="1">Membrane</location>
    </subcellularLocation>
</comment>
<evidence type="ECO:0000313" key="5">
    <source>
        <dbReference type="Proteomes" id="UP001626550"/>
    </source>
</evidence>
<dbReference type="EMBL" id="JBJKFK010001813">
    <property type="protein sequence ID" value="KAL3312182.1"/>
    <property type="molecule type" value="Genomic_DNA"/>
</dbReference>
<comment type="caution">
    <text evidence="4">The sequence shown here is derived from an EMBL/GenBank/DDBJ whole genome shotgun (WGS) entry which is preliminary data.</text>
</comment>
<dbReference type="Gene3D" id="3.40.50.1240">
    <property type="entry name" value="Phosphoglycerate mutase-like"/>
    <property type="match status" value="1"/>
</dbReference>
<sequence length="161" mass="18885">MFIPRILLSPVTPSDIPFNDSLLRFFGNCKKYQEEIDDNDPSKVYRKAFQKLPEVVEELQDIQRKLQLDGAGLEFEDFNQLFYHCGYHKAKDAFLINPPNYPSCDFISERLGLMLEYHNTIKQYWKKSYSYTLNYEIACPLLSTMLNEILEAKNAHAESKE</sequence>
<keyword evidence="5" id="KW-1185">Reference proteome</keyword>
<organism evidence="4 5">
    <name type="scientific">Cichlidogyrus casuarinus</name>
    <dbReference type="NCBI Taxonomy" id="1844966"/>
    <lineage>
        <taxon>Eukaryota</taxon>
        <taxon>Metazoa</taxon>
        <taxon>Spiralia</taxon>
        <taxon>Lophotrochozoa</taxon>
        <taxon>Platyhelminthes</taxon>
        <taxon>Monogenea</taxon>
        <taxon>Monopisthocotylea</taxon>
        <taxon>Dactylogyridea</taxon>
        <taxon>Ancyrocephalidae</taxon>
        <taxon>Cichlidogyrus</taxon>
    </lineage>
</organism>
<dbReference type="GO" id="GO:0016020">
    <property type="term" value="C:membrane"/>
    <property type="evidence" value="ECO:0007669"/>
    <property type="project" value="UniProtKB-SubCell"/>
</dbReference>
<reference evidence="4 5" key="1">
    <citation type="submission" date="2024-11" db="EMBL/GenBank/DDBJ databases">
        <title>Adaptive evolution of stress response genes in parasites aligns with host niche diversity.</title>
        <authorList>
            <person name="Hahn C."/>
            <person name="Resl P."/>
        </authorList>
    </citation>
    <scope>NUCLEOTIDE SEQUENCE [LARGE SCALE GENOMIC DNA]</scope>
    <source>
        <strain evidence="4">EGGRZ-B1_66</strain>
        <tissue evidence="4">Body</tissue>
    </source>
</reference>
<dbReference type="AlphaFoldDB" id="A0ABD2PXM9"/>
<name>A0ABD2PXM9_9PLAT</name>
<proteinExistence type="predicted"/>
<evidence type="ECO:0000256" key="3">
    <source>
        <dbReference type="ARBA" id="ARBA00023136"/>
    </source>
</evidence>